<organism evidence="1 2">
    <name type="scientific">Abeliophyllum distichum</name>
    <dbReference type="NCBI Taxonomy" id="126358"/>
    <lineage>
        <taxon>Eukaryota</taxon>
        <taxon>Viridiplantae</taxon>
        <taxon>Streptophyta</taxon>
        <taxon>Embryophyta</taxon>
        <taxon>Tracheophyta</taxon>
        <taxon>Spermatophyta</taxon>
        <taxon>Magnoliopsida</taxon>
        <taxon>eudicotyledons</taxon>
        <taxon>Gunneridae</taxon>
        <taxon>Pentapetalae</taxon>
        <taxon>asterids</taxon>
        <taxon>lamiids</taxon>
        <taxon>Lamiales</taxon>
        <taxon>Oleaceae</taxon>
        <taxon>Forsythieae</taxon>
        <taxon>Abeliophyllum</taxon>
    </lineage>
</organism>
<protein>
    <submittedName>
        <fullName evidence="1">Uncharacterized protein</fullName>
    </submittedName>
</protein>
<reference evidence="2" key="1">
    <citation type="submission" date="2024-07" db="EMBL/GenBank/DDBJ databases">
        <title>Two chromosome-level genome assemblies of Korean endemic species Abeliophyllum distichum and Forsythia ovata (Oleaceae).</title>
        <authorList>
            <person name="Jang H."/>
        </authorList>
    </citation>
    <scope>NUCLEOTIDE SEQUENCE [LARGE SCALE GENOMIC DNA]</scope>
</reference>
<evidence type="ECO:0000313" key="1">
    <source>
        <dbReference type="EMBL" id="KAL2470503.1"/>
    </source>
</evidence>
<proteinExistence type="predicted"/>
<dbReference type="AlphaFoldDB" id="A0ABD1Q2U7"/>
<accession>A0ABD1Q2U7</accession>
<name>A0ABD1Q2U7_9LAMI</name>
<evidence type="ECO:0000313" key="2">
    <source>
        <dbReference type="Proteomes" id="UP001604336"/>
    </source>
</evidence>
<gene>
    <name evidence="1" type="ORF">Adt_38639</name>
</gene>
<sequence length="233" mass="25544">MAAKSTYSLVPPILASIYRGLTETSNCMAGHDIRSIKYVFSGHFLYAWATTYFLRGVYSNIDKSIGRLIIRRYAGTLNDLQPWEVDMFDCLLNAKRALDIPDDGGPKRLKYMFPSTRNVPSSKRVEKIPRTILVLEDSNSGDQASRGLEATLVLEDSSSEDQNNENLDIIDVLDGIDSLNGSKDLPCDYPSHISGGILASKLADINDGGEVNSGTSVVKIPENEQEAHVTPSS</sequence>
<dbReference type="Proteomes" id="UP001604336">
    <property type="component" value="Unassembled WGS sequence"/>
</dbReference>
<keyword evidence="2" id="KW-1185">Reference proteome</keyword>
<comment type="caution">
    <text evidence="1">The sequence shown here is derived from an EMBL/GenBank/DDBJ whole genome shotgun (WGS) entry which is preliminary data.</text>
</comment>
<dbReference type="EMBL" id="JBFOLK010000012">
    <property type="protein sequence ID" value="KAL2470503.1"/>
    <property type="molecule type" value="Genomic_DNA"/>
</dbReference>